<feature type="domain" description="HTH araC/xylS-type" evidence="4">
    <location>
        <begin position="165"/>
        <end position="262"/>
    </location>
</feature>
<dbReference type="SUPFAM" id="SSF51215">
    <property type="entry name" value="Regulatory protein AraC"/>
    <property type="match status" value="1"/>
</dbReference>
<keyword evidence="1" id="KW-0805">Transcription regulation</keyword>
<dbReference type="InterPro" id="IPR018060">
    <property type="entry name" value="HTH_AraC"/>
</dbReference>
<dbReference type="SUPFAM" id="SSF46689">
    <property type="entry name" value="Homeodomain-like"/>
    <property type="match status" value="1"/>
</dbReference>
<gene>
    <name evidence="5" type="ORF">H9Q16_04165</name>
</gene>
<dbReference type="RefSeq" id="WP_191074092.1">
    <property type="nucleotide sequence ID" value="NZ_JACTAG010000001.1"/>
</dbReference>
<comment type="caution">
    <text evidence="5">The sequence shown here is derived from an EMBL/GenBank/DDBJ whole genome shotgun (WGS) entry which is preliminary data.</text>
</comment>
<dbReference type="AlphaFoldDB" id="A0A927D487"/>
<dbReference type="InterPro" id="IPR003313">
    <property type="entry name" value="AraC-bd"/>
</dbReference>
<dbReference type="Pfam" id="PF02311">
    <property type="entry name" value="AraC_binding"/>
    <property type="match status" value="1"/>
</dbReference>
<organism evidence="5 6">
    <name type="scientific">Sulfitobacter aestuariivivens</name>
    <dbReference type="NCBI Taxonomy" id="2766981"/>
    <lineage>
        <taxon>Bacteria</taxon>
        <taxon>Pseudomonadati</taxon>
        <taxon>Pseudomonadota</taxon>
        <taxon>Alphaproteobacteria</taxon>
        <taxon>Rhodobacterales</taxon>
        <taxon>Roseobacteraceae</taxon>
        <taxon>Sulfitobacter</taxon>
    </lineage>
</organism>
<dbReference type="PROSITE" id="PS01124">
    <property type="entry name" value="HTH_ARAC_FAMILY_2"/>
    <property type="match status" value="1"/>
</dbReference>
<evidence type="ECO:0000256" key="1">
    <source>
        <dbReference type="ARBA" id="ARBA00023015"/>
    </source>
</evidence>
<dbReference type="InterPro" id="IPR037923">
    <property type="entry name" value="HTH-like"/>
</dbReference>
<name>A0A927D487_9RHOB</name>
<dbReference type="Gene3D" id="1.10.10.60">
    <property type="entry name" value="Homeodomain-like"/>
    <property type="match status" value="1"/>
</dbReference>
<accession>A0A927D487</accession>
<dbReference type="EMBL" id="JACTAG010000001">
    <property type="protein sequence ID" value="MBD3663107.1"/>
    <property type="molecule type" value="Genomic_DNA"/>
</dbReference>
<keyword evidence="3" id="KW-0804">Transcription</keyword>
<evidence type="ECO:0000259" key="4">
    <source>
        <dbReference type="PROSITE" id="PS01124"/>
    </source>
</evidence>
<dbReference type="Pfam" id="PF12833">
    <property type="entry name" value="HTH_18"/>
    <property type="match status" value="1"/>
</dbReference>
<dbReference type="Proteomes" id="UP000635142">
    <property type="component" value="Unassembled WGS sequence"/>
</dbReference>
<protein>
    <submittedName>
        <fullName evidence="5">Helix-turn-helix transcriptional regulator</fullName>
    </submittedName>
</protein>
<dbReference type="PANTHER" id="PTHR46796:SF6">
    <property type="entry name" value="ARAC SUBFAMILY"/>
    <property type="match status" value="1"/>
</dbReference>
<dbReference type="GO" id="GO:0003700">
    <property type="term" value="F:DNA-binding transcription factor activity"/>
    <property type="evidence" value="ECO:0007669"/>
    <property type="project" value="InterPro"/>
</dbReference>
<evidence type="ECO:0000256" key="2">
    <source>
        <dbReference type="ARBA" id="ARBA00023125"/>
    </source>
</evidence>
<sequence length="262" mass="28763">MAHGYLTDIKVQTLSQLSGGHSWQISLLHGRPGHTLIWTTRGQGKVHLDGQRRGLGPHNAIWIPAGHLFALEPGYQCTGLAVSIPEGMDLRLPQMARQLRIREASVQTELTSIIEAAQREEQAGRPLQQDALEAHAALISVWLRRQIILEEHLPPKQNAGARLSAAFCDLVAERYASGATMAEFADLLGVTPTHLSRAVKATTGKTAADVLSERILHAARTLLRETDETAQDIARHLGFGSAAYFTRYMQQHTGSPPSKLRR</sequence>
<evidence type="ECO:0000256" key="3">
    <source>
        <dbReference type="ARBA" id="ARBA00023163"/>
    </source>
</evidence>
<dbReference type="SMART" id="SM00342">
    <property type="entry name" value="HTH_ARAC"/>
    <property type="match status" value="1"/>
</dbReference>
<proteinExistence type="predicted"/>
<evidence type="ECO:0000313" key="6">
    <source>
        <dbReference type="Proteomes" id="UP000635142"/>
    </source>
</evidence>
<keyword evidence="6" id="KW-1185">Reference proteome</keyword>
<dbReference type="InterPro" id="IPR050204">
    <property type="entry name" value="AraC_XylS_family_regulators"/>
</dbReference>
<evidence type="ECO:0000313" key="5">
    <source>
        <dbReference type="EMBL" id="MBD3663107.1"/>
    </source>
</evidence>
<keyword evidence="2" id="KW-0238">DNA-binding</keyword>
<dbReference type="PANTHER" id="PTHR46796">
    <property type="entry name" value="HTH-TYPE TRANSCRIPTIONAL ACTIVATOR RHAS-RELATED"/>
    <property type="match status" value="1"/>
</dbReference>
<dbReference type="GO" id="GO:0043565">
    <property type="term" value="F:sequence-specific DNA binding"/>
    <property type="evidence" value="ECO:0007669"/>
    <property type="project" value="InterPro"/>
</dbReference>
<dbReference type="InterPro" id="IPR009057">
    <property type="entry name" value="Homeodomain-like_sf"/>
</dbReference>
<reference evidence="5" key="1">
    <citation type="submission" date="2020-08" db="EMBL/GenBank/DDBJ databases">
        <title>Sulfitobacter aestuariivivens sp. nov., isolated from a tidal flat.</title>
        <authorList>
            <person name="Park S."/>
            <person name="Yoon J.-H."/>
        </authorList>
    </citation>
    <scope>NUCLEOTIDE SEQUENCE</scope>
    <source>
        <strain evidence="5">TSTF-M16</strain>
    </source>
</reference>